<dbReference type="GO" id="GO:0005634">
    <property type="term" value="C:nucleus"/>
    <property type="evidence" value="ECO:0007669"/>
    <property type="project" value="TreeGrafter"/>
</dbReference>
<dbReference type="GeneID" id="54480078"/>
<dbReference type="PANTHER" id="PTHR23325">
    <property type="entry name" value="SERUM RESPONSE FACTOR-BINDING"/>
    <property type="match status" value="1"/>
</dbReference>
<organism evidence="4 5">
    <name type="scientific">Pseudovirgaria hyperparasitica</name>
    <dbReference type="NCBI Taxonomy" id="470096"/>
    <lineage>
        <taxon>Eukaryota</taxon>
        <taxon>Fungi</taxon>
        <taxon>Dikarya</taxon>
        <taxon>Ascomycota</taxon>
        <taxon>Pezizomycotina</taxon>
        <taxon>Dothideomycetes</taxon>
        <taxon>Dothideomycetes incertae sedis</taxon>
        <taxon>Acrospermales</taxon>
        <taxon>Acrospermaceae</taxon>
        <taxon>Pseudovirgaria</taxon>
    </lineage>
</organism>
<sequence>MLKRKRSDSLSGDDDAVSFSEESSSSPPPRQSLRTVRAESKLQTGIANVHKALKLAAGLERQKLGRRRKEATEKGDAKLKERLDAEYIACKTLSLRDVAQIHLCKVLNKIKSISANPARPPLLDAPSKTFGSETATLNVAARLYKADPVKKAVSHAIEDLVKSLGPVEDISKKDDRRYTSDTGNGDEEWSGISSSENGSDMQINRHKDLVASDDGERDECFRGIRDKATRPGITKSAFMPTLTMGGYWSGSESEAEDLEEDLAPKKNRRGQRARQQLAEKKFGQQAKHLQKKSKDERNAGWDPKKGAQLTGDDRSRSRGARISNKSKERFRPAVSTGANSAPLKATKLKTRDDTGPVHPSWEAAKKAKEQAQTAQFSGKKITFD</sequence>
<protein>
    <submittedName>
        <fullName evidence="4">Bud-site selection protein</fullName>
    </submittedName>
</protein>
<dbReference type="AlphaFoldDB" id="A0A6A6VZU4"/>
<keyword evidence="1" id="KW-0175">Coiled coil</keyword>
<dbReference type="PANTHER" id="PTHR23325:SF1">
    <property type="entry name" value="SERUM RESPONSE FACTOR-BINDING PROTEIN 1"/>
    <property type="match status" value="1"/>
</dbReference>
<dbReference type="RefSeq" id="XP_033598226.1">
    <property type="nucleotide sequence ID" value="XM_033739024.1"/>
</dbReference>
<gene>
    <name evidence="4" type="ORF">EJ05DRAFT_114772</name>
</gene>
<feature type="domain" description="Bud22" evidence="3">
    <location>
        <begin position="45"/>
        <end position="209"/>
    </location>
</feature>
<dbReference type="InterPro" id="IPR037393">
    <property type="entry name" value="Bud22/SRFB1"/>
</dbReference>
<dbReference type="GO" id="GO:0030490">
    <property type="term" value="P:maturation of SSU-rRNA"/>
    <property type="evidence" value="ECO:0007669"/>
    <property type="project" value="TreeGrafter"/>
</dbReference>
<feature type="compositionally biased region" description="Polar residues" evidence="2">
    <location>
        <begin position="191"/>
        <end position="202"/>
    </location>
</feature>
<evidence type="ECO:0000313" key="5">
    <source>
        <dbReference type="Proteomes" id="UP000799437"/>
    </source>
</evidence>
<dbReference type="GO" id="GO:0030686">
    <property type="term" value="C:90S preribosome"/>
    <property type="evidence" value="ECO:0007669"/>
    <property type="project" value="TreeGrafter"/>
</dbReference>
<accession>A0A6A6VZU4</accession>
<name>A0A6A6VZU4_9PEZI</name>
<feature type="region of interest" description="Disordered" evidence="2">
    <location>
        <begin position="1"/>
        <end position="39"/>
    </location>
</feature>
<proteinExistence type="predicted"/>
<dbReference type="Proteomes" id="UP000799437">
    <property type="component" value="Unassembled WGS sequence"/>
</dbReference>
<reference evidence="4" key="1">
    <citation type="journal article" date="2020" name="Stud. Mycol.">
        <title>101 Dothideomycetes genomes: a test case for predicting lifestyles and emergence of pathogens.</title>
        <authorList>
            <person name="Haridas S."/>
            <person name="Albert R."/>
            <person name="Binder M."/>
            <person name="Bloem J."/>
            <person name="Labutti K."/>
            <person name="Salamov A."/>
            <person name="Andreopoulos B."/>
            <person name="Baker S."/>
            <person name="Barry K."/>
            <person name="Bills G."/>
            <person name="Bluhm B."/>
            <person name="Cannon C."/>
            <person name="Castanera R."/>
            <person name="Culley D."/>
            <person name="Daum C."/>
            <person name="Ezra D."/>
            <person name="Gonzalez J."/>
            <person name="Henrissat B."/>
            <person name="Kuo A."/>
            <person name="Liang C."/>
            <person name="Lipzen A."/>
            <person name="Lutzoni F."/>
            <person name="Magnuson J."/>
            <person name="Mondo S."/>
            <person name="Nolan M."/>
            <person name="Ohm R."/>
            <person name="Pangilinan J."/>
            <person name="Park H.-J."/>
            <person name="Ramirez L."/>
            <person name="Alfaro M."/>
            <person name="Sun H."/>
            <person name="Tritt A."/>
            <person name="Yoshinaga Y."/>
            <person name="Zwiers L.-H."/>
            <person name="Turgeon B."/>
            <person name="Goodwin S."/>
            <person name="Spatafora J."/>
            <person name="Crous P."/>
            <person name="Grigoriev I."/>
        </authorList>
    </citation>
    <scope>NUCLEOTIDE SEQUENCE</scope>
    <source>
        <strain evidence="4">CBS 121739</strain>
    </source>
</reference>
<dbReference type="EMBL" id="ML996577">
    <property type="protein sequence ID" value="KAF2755775.1"/>
    <property type="molecule type" value="Genomic_DNA"/>
</dbReference>
<feature type="compositionally biased region" description="Basic and acidic residues" evidence="2">
    <location>
        <begin position="292"/>
        <end position="316"/>
    </location>
</feature>
<evidence type="ECO:0000259" key="3">
    <source>
        <dbReference type="Pfam" id="PF09073"/>
    </source>
</evidence>
<dbReference type="InterPro" id="IPR015158">
    <property type="entry name" value="Bud22_dom"/>
</dbReference>
<feature type="region of interest" description="Disordered" evidence="2">
    <location>
        <begin position="172"/>
        <end position="204"/>
    </location>
</feature>
<evidence type="ECO:0000256" key="2">
    <source>
        <dbReference type="SAM" id="MobiDB-lite"/>
    </source>
</evidence>
<evidence type="ECO:0000313" key="4">
    <source>
        <dbReference type="EMBL" id="KAF2755775.1"/>
    </source>
</evidence>
<keyword evidence="5" id="KW-1185">Reference proteome</keyword>
<dbReference type="OrthoDB" id="3364872at2759"/>
<dbReference type="Pfam" id="PF09073">
    <property type="entry name" value="BUD22"/>
    <property type="match status" value="2"/>
</dbReference>
<evidence type="ECO:0000256" key="1">
    <source>
        <dbReference type="ARBA" id="ARBA00023054"/>
    </source>
</evidence>
<feature type="domain" description="Bud22" evidence="3">
    <location>
        <begin position="227"/>
        <end position="384"/>
    </location>
</feature>
<feature type="region of interest" description="Disordered" evidence="2">
    <location>
        <begin position="249"/>
        <end position="384"/>
    </location>
</feature>